<dbReference type="EMBL" id="KI913129">
    <property type="protein sequence ID" value="ETV78971.1"/>
    <property type="molecule type" value="Genomic_DNA"/>
</dbReference>
<reference evidence="1" key="1">
    <citation type="submission" date="2013-12" db="EMBL/GenBank/DDBJ databases">
        <title>The Genome Sequence of Aphanomyces astaci APO3.</title>
        <authorList>
            <consortium name="The Broad Institute Genomics Platform"/>
            <person name="Russ C."/>
            <person name="Tyler B."/>
            <person name="van West P."/>
            <person name="Dieguez-Uribeondo J."/>
            <person name="Young S.K."/>
            <person name="Zeng Q."/>
            <person name="Gargeya S."/>
            <person name="Fitzgerald M."/>
            <person name="Abouelleil A."/>
            <person name="Alvarado L."/>
            <person name="Chapman S.B."/>
            <person name="Gainer-Dewar J."/>
            <person name="Goldberg J."/>
            <person name="Griggs A."/>
            <person name="Gujja S."/>
            <person name="Hansen M."/>
            <person name="Howarth C."/>
            <person name="Imamovic A."/>
            <person name="Ireland A."/>
            <person name="Larimer J."/>
            <person name="McCowan C."/>
            <person name="Murphy C."/>
            <person name="Pearson M."/>
            <person name="Poon T.W."/>
            <person name="Priest M."/>
            <person name="Roberts A."/>
            <person name="Saif S."/>
            <person name="Shea T."/>
            <person name="Sykes S."/>
            <person name="Wortman J."/>
            <person name="Nusbaum C."/>
            <person name="Birren B."/>
        </authorList>
    </citation>
    <scope>NUCLEOTIDE SEQUENCE [LARGE SCALE GENOMIC DNA]</scope>
    <source>
        <strain evidence="1">APO3</strain>
    </source>
</reference>
<evidence type="ECO:0000313" key="1">
    <source>
        <dbReference type="EMBL" id="ETV78971.1"/>
    </source>
</evidence>
<dbReference type="PANTHER" id="PTHR37558:SF1">
    <property type="entry name" value="HTH CENPB-TYPE DOMAIN-CONTAINING PROTEIN"/>
    <property type="match status" value="1"/>
</dbReference>
<dbReference type="PANTHER" id="PTHR37558">
    <property type="entry name" value="HTH CENPB-TYPE DOMAIN-CONTAINING PROTEIN"/>
    <property type="match status" value="1"/>
</dbReference>
<dbReference type="RefSeq" id="XP_009831690.1">
    <property type="nucleotide sequence ID" value="XM_009833388.1"/>
</dbReference>
<protein>
    <submittedName>
        <fullName evidence="1">Uncharacterized protein</fullName>
    </submittedName>
</protein>
<dbReference type="OrthoDB" id="127996at2759"/>
<proteinExistence type="predicted"/>
<accession>W4GI46</accession>
<organism evidence="1">
    <name type="scientific">Aphanomyces astaci</name>
    <name type="common">Crayfish plague agent</name>
    <dbReference type="NCBI Taxonomy" id="112090"/>
    <lineage>
        <taxon>Eukaryota</taxon>
        <taxon>Sar</taxon>
        <taxon>Stramenopiles</taxon>
        <taxon>Oomycota</taxon>
        <taxon>Saprolegniomycetes</taxon>
        <taxon>Saprolegniales</taxon>
        <taxon>Verrucalvaceae</taxon>
        <taxon>Aphanomyces</taxon>
    </lineage>
</organism>
<dbReference type="GeneID" id="20809751"/>
<dbReference type="AlphaFoldDB" id="W4GI46"/>
<name>W4GI46_APHAT</name>
<dbReference type="VEuPathDB" id="FungiDB:H257_07755"/>
<gene>
    <name evidence="1" type="ORF">H257_07755</name>
</gene>
<sequence>MPKRRQPRPPAKYVAWTENLEVALLREVTRIKPFAADNSELLQRWKLVASGQVPKINYRSAREHVDVMLKDFKKDDDAQKRSSGTEEYVTERVQLLQDLVMRMDEVATSKKRKQNKESEKRELLETTSDKLCREAEILVAKRSRTSTGSANEDSEYVAILGFFLLYMVAEISKLKISRPDQ</sequence>